<accession>A0A917ZZS0</accession>
<gene>
    <name evidence="1" type="ORF">GCM10012278_07010</name>
</gene>
<reference evidence="1" key="2">
    <citation type="submission" date="2020-09" db="EMBL/GenBank/DDBJ databases">
        <authorList>
            <person name="Sun Q."/>
            <person name="Zhou Y."/>
        </authorList>
    </citation>
    <scope>NUCLEOTIDE SEQUENCE</scope>
    <source>
        <strain evidence="1">CGMCC 4.7430</strain>
    </source>
</reference>
<dbReference type="AlphaFoldDB" id="A0A917ZZS0"/>
<comment type="caution">
    <text evidence="1">The sequence shown here is derived from an EMBL/GenBank/DDBJ whole genome shotgun (WGS) entry which is preliminary data.</text>
</comment>
<evidence type="ECO:0000313" key="1">
    <source>
        <dbReference type="EMBL" id="GGP01905.1"/>
    </source>
</evidence>
<reference evidence="1" key="1">
    <citation type="journal article" date="2014" name="Int. J. Syst. Evol. Microbiol.">
        <title>Complete genome sequence of Corynebacterium casei LMG S-19264T (=DSM 44701T), isolated from a smear-ripened cheese.</title>
        <authorList>
            <consortium name="US DOE Joint Genome Institute (JGI-PGF)"/>
            <person name="Walter F."/>
            <person name="Albersmeier A."/>
            <person name="Kalinowski J."/>
            <person name="Ruckert C."/>
        </authorList>
    </citation>
    <scope>NUCLEOTIDE SEQUENCE</scope>
    <source>
        <strain evidence="1">CGMCC 4.7430</strain>
    </source>
</reference>
<evidence type="ECO:0000313" key="2">
    <source>
        <dbReference type="Proteomes" id="UP000660745"/>
    </source>
</evidence>
<sequence length="420" mass="44025">MLTALAALEEAYARRGVPPAASKDRIDGPIDGPIDGRSGARALVVGYVGADMPVELLTAAGVRVFRLTGDPESDFALGDRYLGRGVDPVARSVLARLLAGSFGDLDRIVISHDCEASLRLFYALRELGRVEPGTALPEVYLVDILHLPHRTTARYNRRRIGEFAARLEAWTGRPLDVAGAVAAHDERRRLLAAAAELRRAVPARLTGRQFLAVANAPLPVHEHIVLLERLLAEAGRLDEHAGRRVFLSGSDHDTPHVYEAIEREGHVIVGEDHSFGDLSVTGPVGAGGLGTGGIGTGGLGTGGLGTGGIGTGGTGGLGTGGIGAGGLGTGALGALAEHYHYSGPTAHRATAGERAAYAAAAVRRCRAELFVAYCRAGDEAPAWDFPAQRAALDIPAVLLERQEYGRADLTALRKEHPCPM</sequence>
<dbReference type="RefSeq" id="WP_225276785.1">
    <property type="nucleotide sequence ID" value="NZ_BMNK01000001.1"/>
</dbReference>
<dbReference type="Gene3D" id="3.40.50.11890">
    <property type="match status" value="1"/>
</dbReference>
<dbReference type="InterPro" id="IPR010327">
    <property type="entry name" value="FldB/FldC_alpha/beta"/>
</dbReference>
<dbReference type="Gene3D" id="1.20.1270.370">
    <property type="match status" value="1"/>
</dbReference>
<dbReference type="Pfam" id="PF06050">
    <property type="entry name" value="HGD-D"/>
    <property type="match status" value="1"/>
</dbReference>
<evidence type="ECO:0008006" key="3">
    <source>
        <dbReference type="Google" id="ProtNLM"/>
    </source>
</evidence>
<proteinExistence type="predicted"/>
<dbReference type="Proteomes" id="UP000660745">
    <property type="component" value="Unassembled WGS sequence"/>
</dbReference>
<protein>
    <recommendedName>
        <fullName evidence="3">2-hydroxyacyl-CoA dehydratase</fullName>
    </recommendedName>
</protein>
<keyword evidence="2" id="KW-1185">Reference proteome</keyword>
<organism evidence="1 2">
    <name type="scientific">Nonomuraea glycinis</name>
    <dbReference type="NCBI Taxonomy" id="2047744"/>
    <lineage>
        <taxon>Bacteria</taxon>
        <taxon>Bacillati</taxon>
        <taxon>Actinomycetota</taxon>
        <taxon>Actinomycetes</taxon>
        <taxon>Streptosporangiales</taxon>
        <taxon>Streptosporangiaceae</taxon>
        <taxon>Nonomuraea</taxon>
    </lineage>
</organism>
<dbReference type="EMBL" id="BMNK01000001">
    <property type="protein sequence ID" value="GGP01905.1"/>
    <property type="molecule type" value="Genomic_DNA"/>
</dbReference>
<name>A0A917ZZS0_9ACTN</name>